<keyword evidence="2" id="KW-0719">Serine esterase</keyword>
<evidence type="ECO:0000256" key="4">
    <source>
        <dbReference type="ARBA" id="ARBA00023157"/>
    </source>
</evidence>
<dbReference type="Proteomes" id="UP001564760">
    <property type="component" value="Unassembled WGS sequence"/>
</dbReference>
<dbReference type="SMART" id="SM01110">
    <property type="entry name" value="Cutinase"/>
    <property type="match status" value="1"/>
</dbReference>
<dbReference type="Gene3D" id="3.40.50.1820">
    <property type="entry name" value="alpha/beta hydrolase"/>
    <property type="match status" value="1"/>
</dbReference>
<evidence type="ECO:0000256" key="1">
    <source>
        <dbReference type="ARBA" id="ARBA00007534"/>
    </source>
</evidence>
<keyword evidence="6" id="KW-1185">Reference proteome</keyword>
<keyword evidence="3" id="KW-0378">Hydrolase</keyword>
<evidence type="ECO:0000313" key="6">
    <source>
        <dbReference type="Proteomes" id="UP001564760"/>
    </source>
</evidence>
<evidence type="ECO:0000313" key="5">
    <source>
        <dbReference type="EMBL" id="MEY8017962.1"/>
    </source>
</evidence>
<dbReference type="InterPro" id="IPR029058">
    <property type="entry name" value="AB_hydrolase_fold"/>
</dbReference>
<dbReference type="InterPro" id="IPR000675">
    <property type="entry name" value="Cutinase/axe"/>
</dbReference>
<accession>A0ABV4C7M1</accession>
<dbReference type="EMBL" id="JBGEDP010000001">
    <property type="protein sequence ID" value="MEY8017962.1"/>
    <property type="molecule type" value="Genomic_DNA"/>
</dbReference>
<name>A0ABV4C7M1_9MYCO</name>
<dbReference type="Pfam" id="PF01083">
    <property type="entry name" value="Cutinase"/>
    <property type="match status" value="1"/>
</dbReference>
<dbReference type="PANTHER" id="PTHR33630:SF9">
    <property type="entry name" value="CUTINASE 4"/>
    <property type="match status" value="1"/>
</dbReference>
<comment type="caution">
    <text evidence="5">The sequence shown here is derived from an EMBL/GenBank/DDBJ whole genome shotgun (WGS) entry which is preliminary data.</text>
</comment>
<protein>
    <submittedName>
        <fullName evidence="5">Cutinase family protein</fullName>
    </submittedName>
</protein>
<comment type="similarity">
    <text evidence="1">Belongs to the cutinase family.</text>
</comment>
<sequence>MRLRVGAPLLQGSSSGRPNAAGRLASHLGAALLGPACLIAAAVAPGPAAASPCPAAEVVFARGREEPPGPGYVGNAFVNALRPKVPKMPIASYGVNYPADISPAKGADDMSAHVQSMARSCPKTRMVLGGYSLGAAATDLVVAVTQPSFGFTNPLPPAMADHIAAVALFGNGTRRILGPLRNFSPAFAGKTIDQCAPGDPICSNGTNWPSHFQPSYIDSGLVDQAASFVAAKL</sequence>
<dbReference type="PANTHER" id="PTHR33630">
    <property type="entry name" value="CUTINASE RV1984C-RELATED-RELATED"/>
    <property type="match status" value="1"/>
</dbReference>
<keyword evidence="4" id="KW-1015">Disulfide bond</keyword>
<evidence type="ECO:0000256" key="3">
    <source>
        <dbReference type="ARBA" id="ARBA00022801"/>
    </source>
</evidence>
<evidence type="ECO:0000256" key="2">
    <source>
        <dbReference type="ARBA" id="ARBA00022487"/>
    </source>
</evidence>
<dbReference type="RefSeq" id="WP_369740380.1">
    <property type="nucleotide sequence ID" value="NZ_JBGEDP010000001.1"/>
</dbReference>
<organism evidence="5 6">
    <name type="scientific">Mycobacterium servetii</name>
    <dbReference type="NCBI Taxonomy" id="3237418"/>
    <lineage>
        <taxon>Bacteria</taxon>
        <taxon>Bacillati</taxon>
        <taxon>Actinomycetota</taxon>
        <taxon>Actinomycetes</taxon>
        <taxon>Mycobacteriales</taxon>
        <taxon>Mycobacteriaceae</taxon>
        <taxon>Mycobacterium</taxon>
    </lineage>
</organism>
<proteinExistence type="inferred from homology"/>
<gene>
    <name evidence="5" type="ORF">AB8998_24835</name>
</gene>
<reference evidence="5 6" key="1">
    <citation type="submission" date="2024-08" db="EMBL/GenBank/DDBJ databases">
        <title>Mycobacterium servetensis sp. nov., a novel rapid-growing mycobacterial species recovered from a human patient in Zaragoza, Spain.</title>
        <authorList>
            <person name="Tristancho-Baro A.I."/>
            <person name="Buenestado-Serrano S."/>
            <person name="Garcia De Viedma D."/>
            <person name="Milagro-Beamonte A."/>
            <person name="Burillo N."/>
            <person name="Sanz S."/>
            <person name="Lopez-Calleja A.I."/>
            <person name="Penas-Utrilla D."/>
            <person name="Guardingo M."/>
            <person name="Garcia M.J."/>
            <person name="Vinuelas-Bayon J."/>
        </authorList>
    </citation>
    <scope>NUCLEOTIDE SEQUENCE [LARGE SCALE GENOMIC DNA]</scope>
    <source>
        <strain evidence="6">HUMS_12744610</strain>
    </source>
</reference>
<dbReference type="SUPFAM" id="SSF53474">
    <property type="entry name" value="alpha/beta-Hydrolases"/>
    <property type="match status" value="1"/>
</dbReference>